<protein>
    <recommendedName>
        <fullName evidence="4">RING-type domain-containing protein</fullName>
    </recommendedName>
</protein>
<keyword evidence="6" id="KW-1185">Reference proteome</keyword>
<dbReference type="GO" id="GO:0008270">
    <property type="term" value="F:zinc ion binding"/>
    <property type="evidence" value="ECO:0007669"/>
    <property type="project" value="UniProtKB-KW"/>
</dbReference>
<dbReference type="InterPro" id="IPR001841">
    <property type="entry name" value="Znf_RING"/>
</dbReference>
<gene>
    <name evidence="5" type="ORF">MEUPH1_LOCUS28376</name>
</gene>
<dbReference type="Proteomes" id="UP001160148">
    <property type="component" value="Unassembled WGS sequence"/>
</dbReference>
<evidence type="ECO:0000256" key="2">
    <source>
        <dbReference type="ARBA" id="ARBA00022833"/>
    </source>
</evidence>
<dbReference type="EMBL" id="CARXXK010001250">
    <property type="protein sequence ID" value="CAI6374790.1"/>
    <property type="molecule type" value="Genomic_DNA"/>
</dbReference>
<feature type="domain" description="RING-type" evidence="4">
    <location>
        <begin position="311"/>
        <end position="348"/>
    </location>
</feature>
<organism evidence="5 6">
    <name type="scientific">Macrosiphum euphorbiae</name>
    <name type="common">potato aphid</name>
    <dbReference type="NCBI Taxonomy" id="13131"/>
    <lineage>
        <taxon>Eukaryota</taxon>
        <taxon>Metazoa</taxon>
        <taxon>Ecdysozoa</taxon>
        <taxon>Arthropoda</taxon>
        <taxon>Hexapoda</taxon>
        <taxon>Insecta</taxon>
        <taxon>Pterygota</taxon>
        <taxon>Neoptera</taxon>
        <taxon>Paraneoptera</taxon>
        <taxon>Hemiptera</taxon>
        <taxon>Sternorrhyncha</taxon>
        <taxon>Aphidomorpha</taxon>
        <taxon>Aphidoidea</taxon>
        <taxon>Aphididae</taxon>
        <taxon>Macrosiphini</taxon>
        <taxon>Macrosiphum</taxon>
    </lineage>
</organism>
<keyword evidence="1 3" id="KW-0479">Metal-binding</keyword>
<dbReference type="Gene3D" id="3.30.40.10">
    <property type="entry name" value="Zinc/RING finger domain, C3HC4 (zinc finger)"/>
    <property type="match status" value="1"/>
</dbReference>
<sequence length="360" mass="41416">MTDYEIGLQNALRNTYPQAQITGCFFHFVQSLQKKINTLGYSRYVKQNANAKMCLRMTSVLPLLPKEQIREGFEQIKIYARNNGALLPRFFTYFSSFWLRENVLENLSVFGQYRRTNNNIESFHSNLKQTFQVNHPNLWIVLEHLHKTSMKYHIVINQLACGNQVTRSVKMKYILNSLRIKNSSLKLRAGTITISEFLLQCSHSTNGYLTRELNWTGNDNLPIIPEIIAEPLGNPVNFGIVAEPDILIEPRERENIGPEWREEDFILPEDLDSVQNMIVAIEERRLADERQNIPYAPVPDVLPQAADENMCVVCLVCERQNALIPCGHQVLCLLCSVTINPKKCPMCNSYFTATLRVYSN</sequence>
<evidence type="ECO:0000256" key="3">
    <source>
        <dbReference type="PROSITE-ProRule" id="PRU00175"/>
    </source>
</evidence>
<keyword evidence="2" id="KW-0862">Zinc</keyword>
<comment type="caution">
    <text evidence="5">The sequence shown here is derived from an EMBL/GenBank/DDBJ whole genome shotgun (WGS) entry which is preliminary data.</text>
</comment>
<dbReference type="AlphaFoldDB" id="A0AAV0Y1V6"/>
<dbReference type="Pfam" id="PF13920">
    <property type="entry name" value="zf-C3HC4_3"/>
    <property type="match status" value="1"/>
</dbReference>
<proteinExistence type="predicted"/>
<dbReference type="PROSITE" id="PS50089">
    <property type="entry name" value="ZF_RING_2"/>
    <property type="match status" value="1"/>
</dbReference>
<reference evidence="5 6" key="1">
    <citation type="submission" date="2023-01" db="EMBL/GenBank/DDBJ databases">
        <authorList>
            <person name="Whitehead M."/>
        </authorList>
    </citation>
    <scope>NUCLEOTIDE SEQUENCE [LARGE SCALE GENOMIC DNA]</scope>
</reference>
<dbReference type="SUPFAM" id="SSF57850">
    <property type="entry name" value="RING/U-box"/>
    <property type="match status" value="1"/>
</dbReference>
<name>A0AAV0Y1V6_9HEMI</name>
<evidence type="ECO:0000259" key="4">
    <source>
        <dbReference type="PROSITE" id="PS50089"/>
    </source>
</evidence>
<evidence type="ECO:0000313" key="6">
    <source>
        <dbReference type="Proteomes" id="UP001160148"/>
    </source>
</evidence>
<keyword evidence="1 3" id="KW-0863">Zinc-finger</keyword>
<dbReference type="InterPro" id="IPR013083">
    <property type="entry name" value="Znf_RING/FYVE/PHD"/>
</dbReference>
<accession>A0AAV0Y1V6</accession>
<evidence type="ECO:0000256" key="1">
    <source>
        <dbReference type="ARBA" id="ARBA00022771"/>
    </source>
</evidence>
<evidence type="ECO:0000313" key="5">
    <source>
        <dbReference type="EMBL" id="CAI6374790.1"/>
    </source>
</evidence>